<dbReference type="Proteomes" id="UP000190951">
    <property type="component" value="Chromosome"/>
</dbReference>
<accession>A0A1S8MC70</accession>
<keyword evidence="2" id="KW-1185">Reference proteome</keyword>
<evidence type="ECO:0000313" key="1">
    <source>
        <dbReference type="EMBL" id="URZ10069.1"/>
    </source>
</evidence>
<gene>
    <name evidence="1" type="ORF">CROST_007770</name>
</gene>
<dbReference type="EMBL" id="CP096983">
    <property type="protein sequence ID" value="URZ10069.1"/>
    <property type="molecule type" value="Genomic_DNA"/>
</dbReference>
<proteinExistence type="predicted"/>
<evidence type="ECO:0000313" key="2">
    <source>
        <dbReference type="Proteomes" id="UP000190951"/>
    </source>
</evidence>
<protein>
    <submittedName>
        <fullName evidence="1">Uncharacterized protein</fullName>
    </submittedName>
</protein>
<sequence length="98" mass="11345">MDNNNIFLRISYTSQDMQQICSDKLVDNNDINRKTIVRNHKQKSKKYLVGGGIYNRKGGTVFFSLKNMSDVEKITNNEKTFVKDCAMKYDVFIVPKSL</sequence>
<reference evidence="1 2" key="1">
    <citation type="submission" date="2022-04" db="EMBL/GenBank/DDBJ databases">
        <title>Genome sequence of C. roseum typestrain.</title>
        <authorList>
            <person name="Poehlein A."/>
            <person name="Schoch T."/>
            <person name="Duerre P."/>
            <person name="Daniel R."/>
        </authorList>
    </citation>
    <scope>NUCLEOTIDE SEQUENCE [LARGE SCALE GENOMIC DNA]</scope>
    <source>
        <strain evidence="1 2">DSM 7320</strain>
    </source>
</reference>
<dbReference type="RefSeq" id="WP_077833077.1">
    <property type="nucleotide sequence ID" value="NZ_CP096983.1"/>
</dbReference>
<dbReference type="AlphaFoldDB" id="A0A1S8MC70"/>
<dbReference type="KEGG" id="crw:CROST_007770"/>
<name>A0A1S8MC70_9CLOT</name>
<organism evidence="1 2">
    <name type="scientific">Clostridium felsineum</name>
    <dbReference type="NCBI Taxonomy" id="36839"/>
    <lineage>
        <taxon>Bacteria</taxon>
        <taxon>Bacillati</taxon>
        <taxon>Bacillota</taxon>
        <taxon>Clostridia</taxon>
        <taxon>Eubacteriales</taxon>
        <taxon>Clostridiaceae</taxon>
        <taxon>Clostridium</taxon>
    </lineage>
</organism>